<dbReference type="EMBL" id="LNYU01000085">
    <property type="protein sequence ID" value="KTD55832.1"/>
    <property type="molecule type" value="Genomic_DNA"/>
</dbReference>
<name>A0A0W0YFU6_9GAMM</name>
<evidence type="ECO:0000313" key="2">
    <source>
        <dbReference type="Proteomes" id="UP000054703"/>
    </source>
</evidence>
<reference evidence="1 2" key="1">
    <citation type="submission" date="2015-11" db="EMBL/GenBank/DDBJ databases">
        <title>Genomic analysis of 38 Legionella species identifies large and diverse effector repertoires.</title>
        <authorList>
            <person name="Burstein D."/>
            <person name="Amaro F."/>
            <person name="Zusman T."/>
            <person name="Lifshitz Z."/>
            <person name="Cohen O."/>
            <person name="Gilbert J.A."/>
            <person name="Pupko T."/>
            <person name="Shuman H.A."/>
            <person name="Segal G."/>
        </authorList>
    </citation>
    <scope>NUCLEOTIDE SEQUENCE [LARGE SCALE GENOMIC DNA]</scope>
    <source>
        <strain evidence="1 2">SC-63-C7</strain>
    </source>
</reference>
<organism evidence="1 2">
    <name type="scientific">Legionella santicrucis</name>
    <dbReference type="NCBI Taxonomy" id="45074"/>
    <lineage>
        <taxon>Bacteria</taxon>
        <taxon>Pseudomonadati</taxon>
        <taxon>Pseudomonadota</taxon>
        <taxon>Gammaproteobacteria</taxon>
        <taxon>Legionellales</taxon>
        <taxon>Legionellaceae</taxon>
        <taxon>Legionella</taxon>
    </lineage>
</organism>
<dbReference type="PATRIC" id="fig|45074.5.peg.3634"/>
<keyword evidence="2" id="KW-1185">Reference proteome</keyword>
<dbReference type="OrthoDB" id="9893388at2"/>
<dbReference type="Proteomes" id="UP000054703">
    <property type="component" value="Unassembled WGS sequence"/>
</dbReference>
<sequence length="236" mass="27440">MTISKHEIEQLAQIINESVNEKARHNNRMSEELMRDLGDDPGYEIPEVDKKKTEIYRHGLCCEACDAVKDSLKKNGVSIESVHKIRPNPEHFYLADENSDLIIDPTYKQFFYRLLIDTNTGELKENVTQEQVLIIDKMFSVFIGSLVELKLKISETLTKIEKNSEENDILKIWNIPVEKKLTTEEKKLRYEQNIQDIIEHKDSIFEEVSSDILSGDKKLATQLRAEELENEGYRPK</sequence>
<proteinExistence type="predicted"/>
<evidence type="ECO:0000313" key="1">
    <source>
        <dbReference type="EMBL" id="KTD55832.1"/>
    </source>
</evidence>
<comment type="caution">
    <text evidence="1">The sequence shown here is derived from an EMBL/GenBank/DDBJ whole genome shotgun (WGS) entry which is preliminary data.</text>
</comment>
<accession>A0A0W0YFU6</accession>
<gene>
    <name evidence="1" type="ORF">Lsan_3384</name>
</gene>
<dbReference type="RefSeq" id="WP_058515306.1">
    <property type="nucleotide sequence ID" value="NZ_CAAAIH010000005.1"/>
</dbReference>
<protein>
    <submittedName>
        <fullName evidence="1">Uncharacterized protein</fullName>
    </submittedName>
</protein>
<dbReference type="AlphaFoldDB" id="A0A0W0YFU6"/>